<evidence type="ECO:0000256" key="1">
    <source>
        <dbReference type="SAM" id="MobiDB-lite"/>
    </source>
</evidence>
<sequence length="57" mass="5984">MTEDPAPMVVRNVVDTPRASGGGVPVEPPRTWNRCFDTSQIASSAAVRLAPYGKLGG</sequence>
<dbReference type="EMBL" id="JADBEF010000001">
    <property type="protein sequence ID" value="MBE1559257.1"/>
    <property type="molecule type" value="Genomic_DNA"/>
</dbReference>
<feature type="region of interest" description="Disordered" evidence="1">
    <location>
        <begin position="1"/>
        <end position="26"/>
    </location>
</feature>
<comment type="caution">
    <text evidence="2">The sequence shown here is derived from an EMBL/GenBank/DDBJ whole genome shotgun (WGS) entry which is preliminary data.</text>
</comment>
<name>A0ABR9KCH9_9ACTN</name>
<dbReference type="Proteomes" id="UP000661607">
    <property type="component" value="Unassembled WGS sequence"/>
</dbReference>
<reference evidence="2 3" key="1">
    <citation type="submission" date="2020-10" db="EMBL/GenBank/DDBJ databases">
        <title>Sequencing the genomes of 1000 actinobacteria strains.</title>
        <authorList>
            <person name="Klenk H.-P."/>
        </authorList>
    </citation>
    <scope>NUCLEOTIDE SEQUENCE [LARGE SCALE GENOMIC DNA]</scope>
    <source>
        <strain evidence="2 3">DSM 43748</strain>
    </source>
</reference>
<gene>
    <name evidence="2" type="ORF">H4W81_002036</name>
</gene>
<evidence type="ECO:0000313" key="2">
    <source>
        <dbReference type="EMBL" id="MBE1559257.1"/>
    </source>
</evidence>
<proteinExistence type="predicted"/>
<dbReference type="RefSeq" id="WP_192774560.1">
    <property type="nucleotide sequence ID" value="NZ_BAAASY010000001.1"/>
</dbReference>
<organism evidence="2 3">
    <name type="scientific">Nonomuraea africana</name>
    <dbReference type="NCBI Taxonomy" id="46171"/>
    <lineage>
        <taxon>Bacteria</taxon>
        <taxon>Bacillati</taxon>
        <taxon>Actinomycetota</taxon>
        <taxon>Actinomycetes</taxon>
        <taxon>Streptosporangiales</taxon>
        <taxon>Streptosporangiaceae</taxon>
        <taxon>Nonomuraea</taxon>
    </lineage>
</organism>
<protein>
    <submittedName>
        <fullName evidence="2">Uncharacterized protein</fullName>
    </submittedName>
</protein>
<evidence type="ECO:0000313" key="3">
    <source>
        <dbReference type="Proteomes" id="UP000661607"/>
    </source>
</evidence>
<keyword evidence="3" id="KW-1185">Reference proteome</keyword>
<accession>A0ABR9KCH9</accession>